<comment type="similarity">
    <text evidence="1">Belongs to the class IV-like SAM-binding methyltransferase superfamily. RNA methyltransferase TrmH family.</text>
</comment>
<dbReference type="AlphaFoldDB" id="E6PEI8"/>
<reference evidence="5" key="1">
    <citation type="submission" date="2009-10" db="EMBL/GenBank/DDBJ databases">
        <title>Diversity of trophic interactions inside an arsenic-rich microbial ecosystem.</title>
        <authorList>
            <person name="Bertin P.N."/>
            <person name="Heinrich-Salmeron A."/>
            <person name="Pelletier E."/>
            <person name="Goulhen-Chollet F."/>
            <person name="Arsene-Ploetze F."/>
            <person name="Gallien S."/>
            <person name="Calteau A."/>
            <person name="Vallenet D."/>
            <person name="Casiot C."/>
            <person name="Chane-Woon-Ming B."/>
            <person name="Giloteaux L."/>
            <person name="Barakat M."/>
            <person name="Bonnefoy V."/>
            <person name="Bruneel O."/>
            <person name="Chandler M."/>
            <person name="Cleiss J."/>
            <person name="Duran R."/>
            <person name="Elbaz-Poulichet F."/>
            <person name="Fonknechten N."/>
            <person name="Lauga B."/>
            <person name="Mornico D."/>
            <person name="Ortet P."/>
            <person name="Schaeffer C."/>
            <person name="Siguier P."/>
            <person name="Alexander Thil Smith A."/>
            <person name="Van Dorsselaer A."/>
            <person name="Weissenbach J."/>
            <person name="Medigue C."/>
            <person name="Le Paslier D."/>
        </authorList>
    </citation>
    <scope>NUCLEOTIDE SEQUENCE</scope>
</reference>
<keyword evidence="2 5" id="KW-0489">Methyltransferase</keyword>
<dbReference type="InterPro" id="IPR029026">
    <property type="entry name" value="tRNA_m1G_MTases_N"/>
</dbReference>
<dbReference type="InterPro" id="IPR029028">
    <property type="entry name" value="Alpha/beta_knot_MTases"/>
</dbReference>
<protein>
    <submittedName>
        <fullName evidence="5">Putative RNA methylase</fullName>
        <ecNumber evidence="5">2.1.1.-</ecNumber>
    </submittedName>
</protein>
<keyword evidence="3 5" id="KW-0808">Transferase</keyword>
<accession>E6PEI8</accession>
<dbReference type="InterPro" id="IPR001537">
    <property type="entry name" value="SpoU_MeTrfase"/>
</dbReference>
<dbReference type="GO" id="GO:0032259">
    <property type="term" value="P:methylation"/>
    <property type="evidence" value="ECO:0007669"/>
    <property type="project" value="UniProtKB-KW"/>
</dbReference>
<dbReference type="Gene3D" id="3.30.1330.30">
    <property type="match status" value="1"/>
</dbReference>
<dbReference type="GO" id="GO:0005737">
    <property type="term" value="C:cytoplasm"/>
    <property type="evidence" value="ECO:0007669"/>
    <property type="project" value="UniProtKB-ARBA"/>
</dbReference>
<evidence type="ECO:0000313" key="5">
    <source>
        <dbReference type="EMBL" id="CBH74873.1"/>
    </source>
</evidence>
<sequence length="268" mass="27889">METLGRHSAELRSLVALARPEGRAERGLYIVEGATLLEEARRSGVAVAAIYATQEAYAREPQLAAAHAEGVPLKLLEERSAERLSELEHPPGIFSLVPLLLAEPATILARSGLALLLADLNDPGNAGTLLRAAEAFGATGALLGDLGVDPHHPKLVRAAMGAHFRLPLARISPPELAGRLAEHPTLTIGLSAEGAPISTLPHRGARLLVVGNERHGLGRWAPLCRELAAIPMPGRAESLNAAVAGAIALYELGAAGEGRGISGGLSRE</sequence>
<dbReference type="CDD" id="cd18095">
    <property type="entry name" value="SpoU-like_rRNA-MTase"/>
    <property type="match status" value="1"/>
</dbReference>
<dbReference type="SUPFAM" id="SSF75217">
    <property type="entry name" value="alpha/beta knot"/>
    <property type="match status" value="1"/>
</dbReference>
<evidence type="ECO:0000256" key="1">
    <source>
        <dbReference type="ARBA" id="ARBA00007228"/>
    </source>
</evidence>
<organism evidence="5">
    <name type="scientific">mine drainage metagenome</name>
    <dbReference type="NCBI Taxonomy" id="410659"/>
    <lineage>
        <taxon>unclassified sequences</taxon>
        <taxon>metagenomes</taxon>
        <taxon>ecological metagenomes</taxon>
    </lineage>
</organism>
<evidence type="ECO:0000256" key="3">
    <source>
        <dbReference type="ARBA" id="ARBA00022679"/>
    </source>
</evidence>
<dbReference type="InterPro" id="IPR013123">
    <property type="entry name" value="SpoU_subst-bd"/>
</dbReference>
<comment type="caution">
    <text evidence="5">The sequence shown here is derived from an EMBL/GenBank/DDBJ whole genome shotgun (WGS) entry which is preliminary data.</text>
</comment>
<dbReference type="EC" id="2.1.1.-" evidence="5"/>
<feature type="domain" description="RNA 2-O ribose methyltransferase substrate binding" evidence="4">
    <location>
        <begin position="30"/>
        <end position="103"/>
    </location>
</feature>
<dbReference type="PANTHER" id="PTHR43191">
    <property type="entry name" value="RRNA METHYLTRANSFERASE 3"/>
    <property type="match status" value="1"/>
</dbReference>
<dbReference type="GO" id="GO:0003723">
    <property type="term" value="F:RNA binding"/>
    <property type="evidence" value="ECO:0007669"/>
    <property type="project" value="InterPro"/>
</dbReference>
<dbReference type="SUPFAM" id="SSF55315">
    <property type="entry name" value="L30e-like"/>
    <property type="match status" value="1"/>
</dbReference>
<evidence type="ECO:0000256" key="2">
    <source>
        <dbReference type="ARBA" id="ARBA00022603"/>
    </source>
</evidence>
<gene>
    <name evidence="5" type="primary">ysgA</name>
    <name evidence="5" type="ORF">CARN1_0048</name>
</gene>
<dbReference type="InterPro" id="IPR029064">
    <property type="entry name" value="Ribosomal_eL30-like_sf"/>
</dbReference>
<evidence type="ECO:0000259" key="4">
    <source>
        <dbReference type="SMART" id="SM00967"/>
    </source>
</evidence>
<dbReference type="Gene3D" id="3.40.1280.10">
    <property type="match status" value="1"/>
</dbReference>
<dbReference type="InterPro" id="IPR053888">
    <property type="entry name" value="MRM3-like_sub_bind"/>
</dbReference>
<dbReference type="Pfam" id="PF22435">
    <property type="entry name" value="MRM3-like_sub_bind"/>
    <property type="match status" value="1"/>
</dbReference>
<dbReference type="GO" id="GO:0006396">
    <property type="term" value="P:RNA processing"/>
    <property type="evidence" value="ECO:0007669"/>
    <property type="project" value="InterPro"/>
</dbReference>
<dbReference type="InterPro" id="IPR051259">
    <property type="entry name" value="rRNA_Methyltransferase"/>
</dbReference>
<dbReference type="EMBL" id="CABL01000005">
    <property type="protein sequence ID" value="CBH74873.1"/>
    <property type="molecule type" value="Genomic_DNA"/>
</dbReference>
<dbReference type="Pfam" id="PF00588">
    <property type="entry name" value="SpoU_methylase"/>
    <property type="match status" value="1"/>
</dbReference>
<proteinExistence type="inferred from homology"/>
<name>E6PEI8_9ZZZZ</name>
<dbReference type="PANTHER" id="PTHR43191:SF2">
    <property type="entry name" value="RRNA METHYLTRANSFERASE 3, MITOCHONDRIAL"/>
    <property type="match status" value="1"/>
</dbReference>
<dbReference type="GO" id="GO:0008173">
    <property type="term" value="F:RNA methyltransferase activity"/>
    <property type="evidence" value="ECO:0007669"/>
    <property type="project" value="InterPro"/>
</dbReference>
<dbReference type="SMART" id="SM00967">
    <property type="entry name" value="SpoU_sub_bind"/>
    <property type="match status" value="1"/>
</dbReference>